<evidence type="ECO:0000313" key="3">
    <source>
        <dbReference type="Proteomes" id="UP000317122"/>
    </source>
</evidence>
<feature type="domain" description="AB hydrolase-1" evidence="1">
    <location>
        <begin position="50"/>
        <end position="132"/>
    </location>
</feature>
<dbReference type="GO" id="GO:0046503">
    <property type="term" value="P:glycerolipid catabolic process"/>
    <property type="evidence" value="ECO:0007669"/>
    <property type="project" value="TreeGrafter"/>
</dbReference>
<dbReference type="GO" id="GO:0004806">
    <property type="term" value="F:triacylglycerol lipase activity"/>
    <property type="evidence" value="ECO:0007669"/>
    <property type="project" value="TreeGrafter"/>
</dbReference>
<dbReference type="OrthoDB" id="9780765at2"/>
<dbReference type="AlphaFoldDB" id="A0A562N739"/>
<reference evidence="2 3" key="1">
    <citation type="journal article" date="2015" name="Stand. Genomic Sci.">
        <title>Genomic Encyclopedia of Bacterial and Archaeal Type Strains, Phase III: the genomes of soil and plant-associated and newly described type strains.</title>
        <authorList>
            <person name="Whitman W.B."/>
            <person name="Woyke T."/>
            <person name="Klenk H.P."/>
            <person name="Zhou Y."/>
            <person name="Lilburn T.G."/>
            <person name="Beck B.J."/>
            <person name="De Vos P."/>
            <person name="Vandamme P."/>
            <person name="Eisen J.A."/>
            <person name="Garrity G."/>
            <person name="Hugenholtz P."/>
            <person name="Kyrpides N.C."/>
        </authorList>
    </citation>
    <scope>NUCLEOTIDE SEQUENCE [LARGE SCALE GENOMIC DNA]</scope>
    <source>
        <strain evidence="2 3">CGMCC 1.2546</strain>
    </source>
</reference>
<accession>A0A562N739</accession>
<dbReference type="EMBL" id="VLKT01000042">
    <property type="protein sequence ID" value="TWI27910.1"/>
    <property type="molecule type" value="Genomic_DNA"/>
</dbReference>
<dbReference type="Pfam" id="PF00561">
    <property type="entry name" value="Abhydrolase_1"/>
    <property type="match status" value="1"/>
</dbReference>
<dbReference type="RefSeq" id="WP_145721556.1">
    <property type="nucleotide sequence ID" value="NZ_BSPF01000109.1"/>
</dbReference>
<protein>
    <submittedName>
        <fullName evidence="2">Pimeloyl-ACP methyl ester carboxylesterase</fullName>
    </submittedName>
</protein>
<dbReference type="SUPFAM" id="SSF53474">
    <property type="entry name" value="alpha/beta-Hydrolases"/>
    <property type="match status" value="1"/>
</dbReference>
<name>A0A562N739_9HYPH</name>
<keyword evidence="3" id="KW-1185">Reference proteome</keyword>
<evidence type="ECO:0000313" key="2">
    <source>
        <dbReference type="EMBL" id="TWI27910.1"/>
    </source>
</evidence>
<organism evidence="2 3">
    <name type="scientific">Mesorhizobium tianshanense</name>
    <dbReference type="NCBI Taxonomy" id="39844"/>
    <lineage>
        <taxon>Bacteria</taxon>
        <taxon>Pseudomonadati</taxon>
        <taxon>Pseudomonadota</taxon>
        <taxon>Alphaproteobacteria</taxon>
        <taxon>Hyphomicrobiales</taxon>
        <taxon>Phyllobacteriaceae</taxon>
        <taxon>Mesorhizobium</taxon>
    </lineage>
</organism>
<dbReference type="Gene3D" id="3.40.50.1820">
    <property type="entry name" value="alpha/beta hydrolase"/>
    <property type="match status" value="1"/>
</dbReference>
<dbReference type="PANTHER" id="PTHR43433:SF5">
    <property type="entry name" value="AB HYDROLASE-1 DOMAIN-CONTAINING PROTEIN"/>
    <property type="match status" value="1"/>
</dbReference>
<gene>
    <name evidence="2" type="ORF">IQ26_05561</name>
</gene>
<dbReference type="InterPro" id="IPR000073">
    <property type="entry name" value="AB_hydrolase_1"/>
</dbReference>
<evidence type="ECO:0000259" key="1">
    <source>
        <dbReference type="Pfam" id="PF00561"/>
    </source>
</evidence>
<comment type="caution">
    <text evidence="2">The sequence shown here is derived from an EMBL/GenBank/DDBJ whole genome shotgun (WGS) entry which is preliminary data.</text>
</comment>
<dbReference type="InterPro" id="IPR050471">
    <property type="entry name" value="AB_hydrolase"/>
</dbReference>
<dbReference type="InterPro" id="IPR029058">
    <property type="entry name" value="AB_hydrolase_fold"/>
</dbReference>
<dbReference type="PANTHER" id="PTHR43433">
    <property type="entry name" value="HYDROLASE, ALPHA/BETA FOLD FAMILY PROTEIN"/>
    <property type="match status" value="1"/>
</dbReference>
<dbReference type="Proteomes" id="UP000317122">
    <property type="component" value="Unassembled WGS sequence"/>
</dbReference>
<proteinExistence type="predicted"/>
<sequence>MQELEPASNGYAEAAEGLRLYYEIYGEGEPIVVLAGGLMPIRTTAQITGPLAERRQVIAIDLEGHGRTGLRDTPMSHERNGDDVAAVLRHLGISQADVAGYSHGADAAIWMAIQHPAMVRNLIVIATGFARDGWYPEAQEGMSAVNSSLAEQMKATPIFEGYGHPDQFPLFVDRMGELMRQDWNWREEVRALPMPVLLIFADHDSVSMQHIAEFFALFGGGIREPGWIDPQFSRARLAIIPGYSHYNLGQGPEVAQVIESFLTRPTSPATQFAP</sequence>